<evidence type="ECO:0000313" key="2">
    <source>
        <dbReference type="EMBL" id="MFC1849530.1"/>
    </source>
</evidence>
<dbReference type="Gene3D" id="2.130.10.10">
    <property type="entry name" value="YVTN repeat-like/Quinoprotein amine dehydrogenase"/>
    <property type="match status" value="4"/>
</dbReference>
<keyword evidence="3" id="KW-1185">Reference proteome</keyword>
<accession>A0ABV6YTK3</accession>
<gene>
    <name evidence="2" type="ORF">ACFL27_04895</name>
</gene>
<proteinExistence type="predicted"/>
<dbReference type="SMART" id="SM00564">
    <property type="entry name" value="PQQ"/>
    <property type="match status" value="3"/>
</dbReference>
<dbReference type="Pfam" id="PF13360">
    <property type="entry name" value="PQQ_2"/>
    <property type="match status" value="2"/>
</dbReference>
<feature type="domain" description="Pyrrolo-quinoline quinone repeat" evidence="1">
    <location>
        <begin position="267"/>
        <end position="435"/>
    </location>
</feature>
<feature type="non-terminal residue" evidence="2">
    <location>
        <position position="1"/>
    </location>
</feature>
<feature type="domain" description="Pyrrolo-quinoline quinone repeat" evidence="1">
    <location>
        <begin position="862"/>
        <end position="940"/>
    </location>
</feature>
<dbReference type="EMBL" id="JBHPBY010000043">
    <property type="protein sequence ID" value="MFC1849530.1"/>
    <property type="molecule type" value="Genomic_DNA"/>
</dbReference>
<dbReference type="Proteomes" id="UP001594351">
    <property type="component" value="Unassembled WGS sequence"/>
</dbReference>
<dbReference type="InterPro" id="IPR015943">
    <property type="entry name" value="WD40/YVTN_repeat-like_dom_sf"/>
</dbReference>
<evidence type="ECO:0000313" key="3">
    <source>
        <dbReference type="Proteomes" id="UP001594351"/>
    </source>
</evidence>
<dbReference type="InterPro" id="IPR018391">
    <property type="entry name" value="PQQ_b-propeller_rpt"/>
</dbReference>
<dbReference type="InterPro" id="IPR011047">
    <property type="entry name" value="Quinoprotein_ADH-like_sf"/>
</dbReference>
<dbReference type="PANTHER" id="PTHR34512">
    <property type="entry name" value="CELL SURFACE PROTEIN"/>
    <property type="match status" value="1"/>
</dbReference>
<dbReference type="SUPFAM" id="SSF50998">
    <property type="entry name" value="Quinoprotein alcohol dehydrogenase-like"/>
    <property type="match status" value="3"/>
</dbReference>
<reference evidence="2 3" key="1">
    <citation type="submission" date="2024-09" db="EMBL/GenBank/DDBJ databases">
        <title>Laminarin stimulates single cell rates of sulfate reduction while oxygen inhibits transcriptomic activity in coastal marine sediment.</title>
        <authorList>
            <person name="Lindsay M."/>
            <person name="Orcutt B."/>
            <person name="Emerson D."/>
            <person name="Stepanauskas R."/>
            <person name="D'Angelo T."/>
        </authorList>
    </citation>
    <scope>NUCLEOTIDE SEQUENCE [LARGE SCALE GENOMIC DNA]</scope>
    <source>
        <strain evidence="2">SAG AM-311-K15</strain>
    </source>
</reference>
<dbReference type="InterPro" id="IPR002372">
    <property type="entry name" value="PQQ_rpt_dom"/>
</dbReference>
<evidence type="ECO:0000259" key="1">
    <source>
        <dbReference type="Pfam" id="PF13360"/>
    </source>
</evidence>
<comment type="caution">
    <text evidence="2">The sequence shown here is derived from an EMBL/GenBank/DDBJ whole genome shotgun (WGS) entry which is preliminary data.</text>
</comment>
<name>A0ABV6YTK3_UNCC1</name>
<protein>
    <submittedName>
        <fullName evidence="2">PQQ-binding-like beta-propeller repeat protein</fullName>
    </submittedName>
</protein>
<dbReference type="InterPro" id="IPR011990">
    <property type="entry name" value="TPR-like_helical_dom_sf"/>
</dbReference>
<sequence length="983" mass="112202">FERGSKRYFWGETADILYCLTWAFGQNQAISCSLSKLRVLENKLVWEKPFKRWYNSILLLDKQRVQIARDTGGGSNTGSVYKNFVIRMDPNGEIIWTFGEPEDKIRSAYVENTHHYVFCPKNNESKVYILSFETGRPIYQGAYDPKSFYRLEGPLLLQISSSEQGSTLSGTNILDPSRSWQQELDFPITFSGDLVSNGSIYAFDYHNDTGTVFDLQTGQKLWAHDLPALEDVPDRKTRRVEKDILFVSTAEGDLYALKNEPLFLNWGRVLWQAHFPEQVFFVSPYVNRTTDQQSDNDDLYLYSNNGLIYILDKSTGTVRFQSKNPVRNLPVSKILTVEQGLVAILDNALAVYDQSGELKWQKNILADYYRIPIVIKDLVYAPTDSNSLTIFDLKTGDYLWKYVVRGEIKATGVPNEIDSPVFHIQNRAFFSTFNGINELNTDVKKSRETVYENEIMEKIGFCYFEQGELEQAGNIFHNIIKNLDPSSTEASLKLYQIAQKTGDHHEATRKLIDYSRLIEPDTPEWRHIQSILERENGLLWSKSGDNLDSKVHNVASFQSMRDCVINLYQDTVITQKEKPASIFGQPNETVIGAVRLDDGQTIWSTPLPGSISYWKHSNILQVNLAEVIHDDTFYILTWDTVTNGPYVGVKASTLYALNCQTGSIKWQTEIPKLKKYMFYNIMHISDNFVFLTGYEGDKLPYDTISRALAFDVKTGQLHHERIVSEKPGNWIPPQFSRNLIVYPLQRTIMMLDQNDFSLQNKIELPHNFRLIGRSNASEVLDFNITASGMALYTAVDEKGGSDGFYHGVDLLKKKRAFTYRPQEFSRGFTPMVSSVHQNVIYDWAENAVFALSSDPDLPDAERTLWKTTIPLTGMALRGDKIFVRRAASEFTALSKQTGEVLWTCDLEKPLVSILALKNDKLYGRLVDDSIVVINSKSGVVLNKKPLLWLDNWFAFQVIASKPDSLGNLLVWTNTGRLYIMSLD</sequence>
<dbReference type="Gene3D" id="1.25.40.10">
    <property type="entry name" value="Tetratricopeptide repeat domain"/>
    <property type="match status" value="1"/>
</dbReference>
<organism evidence="2 3">
    <name type="scientific">candidate division CSSED10-310 bacterium</name>
    <dbReference type="NCBI Taxonomy" id="2855610"/>
    <lineage>
        <taxon>Bacteria</taxon>
        <taxon>Bacteria division CSSED10-310</taxon>
    </lineage>
</organism>
<dbReference type="PANTHER" id="PTHR34512:SF30">
    <property type="entry name" value="OUTER MEMBRANE PROTEIN ASSEMBLY FACTOR BAMB"/>
    <property type="match status" value="1"/>
</dbReference>